<keyword evidence="6 9" id="KW-0812">Transmembrane</keyword>
<evidence type="ECO:0000256" key="4">
    <source>
        <dbReference type="ARBA" id="ARBA00022475"/>
    </source>
</evidence>
<feature type="transmembrane region" description="Helical" evidence="9">
    <location>
        <begin position="199"/>
        <end position="219"/>
    </location>
</feature>
<dbReference type="InterPro" id="IPR035906">
    <property type="entry name" value="MetI-like_sf"/>
</dbReference>
<evidence type="ECO:0000256" key="7">
    <source>
        <dbReference type="ARBA" id="ARBA00022989"/>
    </source>
</evidence>
<evidence type="ECO:0000256" key="9">
    <source>
        <dbReference type="RuleBase" id="RU363032"/>
    </source>
</evidence>
<gene>
    <name evidence="11" type="ORF">GGR05_001632</name>
</gene>
<accession>A0A7W6BUU4</accession>
<comment type="caution">
    <text evidence="11">The sequence shown here is derived from an EMBL/GenBank/DDBJ whole genome shotgun (WGS) entry which is preliminary data.</text>
</comment>
<evidence type="ECO:0000256" key="6">
    <source>
        <dbReference type="ARBA" id="ARBA00022692"/>
    </source>
</evidence>
<dbReference type="RefSeq" id="WP_090960292.1">
    <property type="nucleotide sequence ID" value="NZ_FOOA01000003.1"/>
</dbReference>
<feature type="transmembrane region" description="Helical" evidence="9">
    <location>
        <begin position="56"/>
        <end position="79"/>
    </location>
</feature>
<evidence type="ECO:0000259" key="10">
    <source>
        <dbReference type="PROSITE" id="PS50928"/>
    </source>
</evidence>
<evidence type="ECO:0000313" key="11">
    <source>
        <dbReference type="EMBL" id="MBB3935488.1"/>
    </source>
</evidence>
<feature type="transmembrane region" description="Helical" evidence="9">
    <location>
        <begin position="231"/>
        <end position="248"/>
    </location>
</feature>
<reference evidence="11 12" key="1">
    <citation type="submission" date="2020-08" db="EMBL/GenBank/DDBJ databases">
        <title>Genomic Encyclopedia of Type Strains, Phase IV (KMG-IV): sequencing the most valuable type-strain genomes for metagenomic binning, comparative biology and taxonomic classification.</title>
        <authorList>
            <person name="Goeker M."/>
        </authorList>
    </citation>
    <scope>NUCLEOTIDE SEQUENCE [LARGE SCALE GENOMIC DNA]</scope>
    <source>
        <strain evidence="11 12">DSM 25024</strain>
    </source>
</reference>
<dbReference type="Pfam" id="PF00528">
    <property type="entry name" value="BPD_transp_1"/>
    <property type="match status" value="1"/>
</dbReference>
<dbReference type="GO" id="GO:0006865">
    <property type="term" value="P:amino acid transport"/>
    <property type="evidence" value="ECO:0007669"/>
    <property type="project" value="TreeGrafter"/>
</dbReference>
<dbReference type="InterPro" id="IPR010065">
    <property type="entry name" value="AA_ABC_transptr_permease_3TM"/>
</dbReference>
<dbReference type="AlphaFoldDB" id="A0A7W6BUU4"/>
<evidence type="ECO:0000256" key="5">
    <source>
        <dbReference type="ARBA" id="ARBA00022519"/>
    </source>
</evidence>
<evidence type="ECO:0000256" key="1">
    <source>
        <dbReference type="ARBA" id="ARBA00004429"/>
    </source>
</evidence>
<dbReference type="CDD" id="cd06261">
    <property type="entry name" value="TM_PBP2"/>
    <property type="match status" value="1"/>
</dbReference>
<keyword evidence="4" id="KW-1003">Cell membrane</keyword>
<dbReference type="GO" id="GO:0043190">
    <property type="term" value="C:ATP-binding cassette (ABC) transporter complex"/>
    <property type="evidence" value="ECO:0007669"/>
    <property type="project" value="InterPro"/>
</dbReference>
<dbReference type="EMBL" id="JACIDO010000003">
    <property type="protein sequence ID" value="MBB3935488.1"/>
    <property type="molecule type" value="Genomic_DNA"/>
</dbReference>
<evidence type="ECO:0000256" key="3">
    <source>
        <dbReference type="ARBA" id="ARBA00022448"/>
    </source>
</evidence>
<keyword evidence="5" id="KW-0997">Cell inner membrane</keyword>
<keyword evidence="12" id="KW-1185">Reference proteome</keyword>
<proteinExistence type="inferred from homology"/>
<name>A0A7W6BUU4_9HYPH</name>
<keyword evidence="8 9" id="KW-0472">Membrane</keyword>
<comment type="subcellular location">
    <subcellularLocation>
        <location evidence="1">Cell inner membrane</location>
        <topology evidence="1">Multi-pass membrane protein</topology>
    </subcellularLocation>
    <subcellularLocation>
        <location evidence="9">Cell membrane</location>
        <topology evidence="9">Multi-pass membrane protein</topology>
    </subcellularLocation>
</comment>
<dbReference type="NCBIfam" id="TIGR01726">
    <property type="entry name" value="HEQRo_perm_3TM"/>
    <property type="match status" value="1"/>
</dbReference>
<comment type="similarity">
    <text evidence="2">Belongs to the binding-protein-dependent transport system permease family. HisMQ subfamily.</text>
</comment>
<feature type="transmembrane region" description="Helical" evidence="9">
    <location>
        <begin position="91"/>
        <end position="114"/>
    </location>
</feature>
<dbReference type="PROSITE" id="PS50928">
    <property type="entry name" value="ABC_TM1"/>
    <property type="match status" value="1"/>
</dbReference>
<dbReference type="InterPro" id="IPR000515">
    <property type="entry name" value="MetI-like"/>
</dbReference>
<dbReference type="GO" id="GO:0022857">
    <property type="term" value="F:transmembrane transporter activity"/>
    <property type="evidence" value="ECO:0007669"/>
    <property type="project" value="InterPro"/>
</dbReference>
<dbReference type="InterPro" id="IPR043429">
    <property type="entry name" value="ArtM/GltK/GlnP/TcyL/YhdX-like"/>
</dbReference>
<dbReference type="Gene3D" id="1.10.3720.10">
    <property type="entry name" value="MetI-like"/>
    <property type="match status" value="1"/>
</dbReference>
<keyword evidence="3 9" id="KW-0813">Transport</keyword>
<protein>
    <submittedName>
        <fullName evidence="11">Polar amino acid transport system permease protein</fullName>
    </submittedName>
</protein>
<dbReference type="PANTHER" id="PTHR30614:SF10">
    <property type="entry name" value="ARGININE ABC TRANSPORTER PERMEASE PROTEIN ARTM"/>
    <property type="match status" value="1"/>
</dbReference>
<evidence type="ECO:0000256" key="2">
    <source>
        <dbReference type="ARBA" id="ARBA00010072"/>
    </source>
</evidence>
<feature type="domain" description="ABC transmembrane type-1" evidence="10">
    <location>
        <begin position="55"/>
        <end position="252"/>
    </location>
</feature>
<keyword evidence="7 9" id="KW-1133">Transmembrane helix</keyword>
<feature type="transmembrane region" description="Helical" evidence="9">
    <location>
        <begin position="15"/>
        <end position="36"/>
    </location>
</feature>
<dbReference type="Proteomes" id="UP000531216">
    <property type="component" value="Unassembled WGS sequence"/>
</dbReference>
<evidence type="ECO:0000313" key="12">
    <source>
        <dbReference type="Proteomes" id="UP000531216"/>
    </source>
</evidence>
<sequence length="265" mass="29475">MSLAPPPVRRPRPGVTGLLTLGLWAVGGVALLVYLVRAWNPDLIATYGPVYLRGLWTTLTIVTLSYVLGAVLSVPIAAGRMARNGLARGAAFSYVSFFRGTPLIAQVFLIYYGFGTFRSAFEMVGLWWFFRDAWYCAIFALSLNTAAYQAEILRGAIQSVAQGQWEGARALALPRSVTIRRVIAPQAMIVALRPYANEFILMVKASAIVAIISVFDLFGETRRAFSRSFDIQTYVWAAIFYLALVEIVRRLTNLAESRLTRHLQR</sequence>
<organism evidence="11 12">
    <name type="scientific">Aureimonas phyllosphaerae</name>
    <dbReference type="NCBI Taxonomy" id="1166078"/>
    <lineage>
        <taxon>Bacteria</taxon>
        <taxon>Pseudomonadati</taxon>
        <taxon>Pseudomonadota</taxon>
        <taxon>Alphaproteobacteria</taxon>
        <taxon>Hyphomicrobiales</taxon>
        <taxon>Aurantimonadaceae</taxon>
        <taxon>Aureimonas</taxon>
    </lineage>
</organism>
<feature type="transmembrane region" description="Helical" evidence="9">
    <location>
        <begin position="126"/>
        <end position="148"/>
    </location>
</feature>
<dbReference type="SUPFAM" id="SSF161098">
    <property type="entry name" value="MetI-like"/>
    <property type="match status" value="1"/>
</dbReference>
<dbReference type="OrthoDB" id="9814550at2"/>
<dbReference type="PANTHER" id="PTHR30614">
    <property type="entry name" value="MEMBRANE COMPONENT OF AMINO ACID ABC TRANSPORTER"/>
    <property type="match status" value="1"/>
</dbReference>
<evidence type="ECO:0000256" key="8">
    <source>
        <dbReference type="ARBA" id="ARBA00023136"/>
    </source>
</evidence>